<evidence type="ECO:0000313" key="3">
    <source>
        <dbReference type="Proteomes" id="UP001562425"/>
    </source>
</evidence>
<dbReference type="EMBL" id="JBEHCU010006297">
    <property type="protein sequence ID" value="KAL1397449.1"/>
    <property type="molecule type" value="Genomic_DNA"/>
</dbReference>
<gene>
    <name evidence="2" type="ORF">pipiens_009758</name>
</gene>
<comment type="caution">
    <text evidence="2">The sequence shown here is derived from an EMBL/GenBank/DDBJ whole genome shotgun (WGS) entry which is preliminary data.</text>
</comment>
<protein>
    <submittedName>
        <fullName evidence="2">Uncharacterized protein</fullName>
    </submittedName>
</protein>
<feature type="compositionally biased region" description="Basic residues" evidence="1">
    <location>
        <begin position="55"/>
        <end position="64"/>
    </location>
</feature>
<sequence length="193" mass="20672">MNQNYVRKCEEYLQNIPSQKLPPSSSGGASRPNLSSRKLTQPGLRQGRQSINMPFRHRFCRRHPPKGDGQNENLGRDTDGGIYGGDDGSGFVDADQIKGHPTVAPSGTVSNYIDIPQRSRSCTGQQQQQPGPHLSAQPIAHVAPIKRDVLVGATCKFFDCRSATPASALVDRLGRSDGTCSIINGVYGQGGAG</sequence>
<dbReference type="AlphaFoldDB" id="A0ABD1DCQ1"/>
<proteinExistence type="predicted"/>
<accession>A0ABD1DCQ1</accession>
<feature type="compositionally biased region" description="Polar residues" evidence="1">
    <location>
        <begin position="15"/>
        <end position="39"/>
    </location>
</feature>
<evidence type="ECO:0000256" key="1">
    <source>
        <dbReference type="SAM" id="MobiDB-lite"/>
    </source>
</evidence>
<evidence type="ECO:0000313" key="2">
    <source>
        <dbReference type="EMBL" id="KAL1397449.1"/>
    </source>
</evidence>
<reference evidence="2 3" key="1">
    <citation type="submission" date="2024-05" db="EMBL/GenBank/DDBJ databases">
        <title>Culex pipiens pipiens assembly and annotation.</title>
        <authorList>
            <person name="Alout H."/>
            <person name="Durand T."/>
        </authorList>
    </citation>
    <scope>NUCLEOTIDE SEQUENCE [LARGE SCALE GENOMIC DNA]</scope>
    <source>
        <strain evidence="2">HA-2024</strain>
        <tissue evidence="2">Whole body</tissue>
    </source>
</reference>
<organism evidence="2 3">
    <name type="scientific">Culex pipiens pipiens</name>
    <name type="common">Northern house mosquito</name>
    <dbReference type="NCBI Taxonomy" id="38569"/>
    <lineage>
        <taxon>Eukaryota</taxon>
        <taxon>Metazoa</taxon>
        <taxon>Ecdysozoa</taxon>
        <taxon>Arthropoda</taxon>
        <taxon>Hexapoda</taxon>
        <taxon>Insecta</taxon>
        <taxon>Pterygota</taxon>
        <taxon>Neoptera</taxon>
        <taxon>Endopterygota</taxon>
        <taxon>Diptera</taxon>
        <taxon>Nematocera</taxon>
        <taxon>Culicoidea</taxon>
        <taxon>Culicidae</taxon>
        <taxon>Culicinae</taxon>
        <taxon>Culicini</taxon>
        <taxon>Culex</taxon>
        <taxon>Culex</taxon>
    </lineage>
</organism>
<name>A0ABD1DCQ1_CULPP</name>
<keyword evidence="3" id="KW-1185">Reference proteome</keyword>
<dbReference type="Proteomes" id="UP001562425">
    <property type="component" value="Unassembled WGS sequence"/>
</dbReference>
<feature type="region of interest" description="Disordered" evidence="1">
    <location>
        <begin position="1"/>
        <end position="88"/>
    </location>
</feature>